<dbReference type="InterPro" id="IPR000477">
    <property type="entry name" value="RT_dom"/>
</dbReference>
<name>A0A6L2NZV7_TANCI</name>
<feature type="domain" description="Reverse transcriptase" evidence="1">
    <location>
        <begin position="1"/>
        <end position="157"/>
    </location>
</feature>
<dbReference type="PROSITE" id="PS50878">
    <property type="entry name" value="RT_POL"/>
    <property type="match status" value="1"/>
</dbReference>
<evidence type="ECO:0000259" key="1">
    <source>
        <dbReference type="PROSITE" id="PS50878"/>
    </source>
</evidence>
<comment type="caution">
    <text evidence="2">The sequence shown here is derived from an EMBL/GenBank/DDBJ whole genome shotgun (WGS) entry which is preliminary data.</text>
</comment>
<keyword evidence="2" id="KW-0548">Nucleotidyltransferase</keyword>
<keyword evidence="2" id="KW-0695">RNA-directed DNA polymerase</keyword>
<dbReference type="AlphaFoldDB" id="A0A6L2NZV7"/>
<protein>
    <submittedName>
        <fullName evidence="2">RNA-directed DNA polymerase, eukaryota</fullName>
    </submittedName>
</protein>
<keyword evidence="2" id="KW-0808">Transferase</keyword>
<sequence>MVFKVDFAKAYDSVRWDFLDDVLRSFGFGSKWRSWISRCLSSAMASVIVNESPTSEFHVQCGLKQGDPLAPYLFILVMKSLHLSFSRVIDAGEWSDSNLDCILQALQCFYFASGLKINVQKSNMMGVGINPHVIAEAASKLGCSILNPHFKYLGVTVGTSMSKVSILRNVHSLNARGIDLVSHCKKHVGDGLNTSFWHDNWINGLPLKQKFSRVYALESNKLCMVADKRLAIDLDLSFHRSIRGGVESQQYSQLHALIRSFIFSNSKTDGFGILTEVELGDEMFGQGRSRVRVPPGTFNPSREIGGSTGGFMVQYTVQLDVTAGPEPLTTNKPLK</sequence>
<dbReference type="PANTHER" id="PTHR33116">
    <property type="entry name" value="REVERSE TRANSCRIPTASE ZINC-BINDING DOMAIN-CONTAINING PROTEIN-RELATED-RELATED"/>
    <property type="match status" value="1"/>
</dbReference>
<dbReference type="Pfam" id="PF00078">
    <property type="entry name" value="RVT_1"/>
    <property type="match status" value="1"/>
</dbReference>
<proteinExistence type="predicted"/>
<dbReference type="PANTHER" id="PTHR33116:SF78">
    <property type="entry name" value="OS12G0587133 PROTEIN"/>
    <property type="match status" value="1"/>
</dbReference>
<evidence type="ECO:0000313" key="2">
    <source>
        <dbReference type="EMBL" id="GEU90542.1"/>
    </source>
</evidence>
<dbReference type="GO" id="GO:0003964">
    <property type="term" value="F:RNA-directed DNA polymerase activity"/>
    <property type="evidence" value="ECO:0007669"/>
    <property type="project" value="UniProtKB-KW"/>
</dbReference>
<dbReference type="EMBL" id="BKCJ010010209">
    <property type="protein sequence ID" value="GEU90542.1"/>
    <property type="molecule type" value="Genomic_DNA"/>
</dbReference>
<accession>A0A6L2NZV7</accession>
<reference evidence="2" key="1">
    <citation type="journal article" date="2019" name="Sci. Rep.">
        <title>Draft genome of Tanacetum cinerariifolium, the natural source of mosquito coil.</title>
        <authorList>
            <person name="Yamashiro T."/>
            <person name="Shiraishi A."/>
            <person name="Satake H."/>
            <person name="Nakayama K."/>
        </authorList>
    </citation>
    <scope>NUCLEOTIDE SEQUENCE</scope>
</reference>
<organism evidence="2">
    <name type="scientific">Tanacetum cinerariifolium</name>
    <name type="common">Dalmatian daisy</name>
    <name type="synonym">Chrysanthemum cinerariifolium</name>
    <dbReference type="NCBI Taxonomy" id="118510"/>
    <lineage>
        <taxon>Eukaryota</taxon>
        <taxon>Viridiplantae</taxon>
        <taxon>Streptophyta</taxon>
        <taxon>Embryophyta</taxon>
        <taxon>Tracheophyta</taxon>
        <taxon>Spermatophyta</taxon>
        <taxon>Magnoliopsida</taxon>
        <taxon>eudicotyledons</taxon>
        <taxon>Gunneridae</taxon>
        <taxon>Pentapetalae</taxon>
        <taxon>asterids</taxon>
        <taxon>campanulids</taxon>
        <taxon>Asterales</taxon>
        <taxon>Asteraceae</taxon>
        <taxon>Asteroideae</taxon>
        <taxon>Anthemideae</taxon>
        <taxon>Anthemidinae</taxon>
        <taxon>Tanacetum</taxon>
    </lineage>
</organism>
<gene>
    <name evidence="2" type="ORF">Tci_062520</name>
</gene>